<organism evidence="11 12">
    <name type="scientific">Patella caerulea</name>
    <name type="common">Rayed Mediterranean limpet</name>
    <dbReference type="NCBI Taxonomy" id="87958"/>
    <lineage>
        <taxon>Eukaryota</taxon>
        <taxon>Metazoa</taxon>
        <taxon>Spiralia</taxon>
        <taxon>Lophotrochozoa</taxon>
        <taxon>Mollusca</taxon>
        <taxon>Gastropoda</taxon>
        <taxon>Patellogastropoda</taxon>
        <taxon>Patelloidea</taxon>
        <taxon>Patellidae</taxon>
        <taxon>Patella</taxon>
    </lineage>
</organism>
<gene>
    <name evidence="11" type="ORF">SNE40_014489</name>
</gene>
<dbReference type="GO" id="GO:0006004">
    <property type="term" value="P:fucose metabolic process"/>
    <property type="evidence" value="ECO:0007669"/>
    <property type="project" value="InterPro"/>
</dbReference>
<evidence type="ECO:0000259" key="10">
    <source>
        <dbReference type="Pfam" id="PF16757"/>
    </source>
</evidence>
<feature type="domain" description="Alpha-L-fucosidase C-terminal" evidence="10">
    <location>
        <begin position="363"/>
        <end position="449"/>
    </location>
</feature>
<comment type="function">
    <text evidence="1">Alpha-L-fucosidase is responsible for hydrolyzing the alpha-1,6-linked fucose joined to the reducing-end N-acetylglucosamine of the carbohydrate moieties of glycoproteins.</text>
</comment>
<dbReference type="PRINTS" id="PR00741">
    <property type="entry name" value="GLHYDRLASE29"/>
</dbReference>
<comment type="similarity">
    <text evidence="2 8">Belongs to the glycosyl hydrolase 29 family.</text>
</comment>
<dbReference type="GO" id="GO:0004560">
    <property type="term" value="F:alpha-L-fucosidase activity"/>
    <property type="evidence" value="ECO:0007669"/>
    <property type="project" value="UniProtKB-EC"/>
</dbReference>
<keyword evidence="4 8" id="KW-0732">Signal</keyword>
<evidence type="ECO:0000256" key="1">
    <source>
        <dbReference type="ARBA" id="ARBA00004071"/>
    </source>
</evidence>
<evidence type="ECO:0000256" key="6">
    <source>
        <dbReference type="ARBA" id="ARBA00023180"/>
    </source>
</evidence>
<accession>A0AAN8JIE6</accession>
<keyword evidence="12" id="KW-1185">Reference proteome</keyword>
<dbReference type="InterPro" id="IPR016286">
    <property type="entry name" value="FUC_metazoa-typ"/>
</dbReference>
<dbReference type="SUPFAM" id="SSF51445">
    <property type="entry name" value="(Trans)glycosidases"/>
    <property type="match status" value="1"/>
</dbReference>
<evidence type="ECO:0000256" key="4">
    <source>
        <dbReference type="ARBA" id="ARBA00022729"/>
    </source>
</evidence>
<dbReference type="InterPro" id="IPR057739">
    <property type="entry name" value="Glyco_hydro_29_N"/>
</dbReference>
<dbReference type="InterPro" id="IPR013780">
    <property type="entry name" value="Glyco_hydro_b"/>
</dbReference>
<dbReference type="PANTHER" id="PTHR10030">
    <property type="entry name" value="ALPHA-L-FUCOSIDASE"/>
    <property type="match status" value="1"/>
</dbReference>
<dbReference type="Gene3D" id="2.60.40.1180">
    <property type="entry name" value="Golgi alpha-mannosidase II"/>
    <property type="match status" value="1"/>
</dbReference>
<feature type="signal peptide" evidence="8">
    <location>
        <begin position="1"/>
        <end position="19"/>
    </location>
</feature>
<proteinExistence type="inferred from homology"/>
<feature type="chain" id="PRO_5042674873" description="alpha-L-fucosidase" evidence="8">
    <location>
        <begin position="20"/>
        <end position="462"/>
    </location>
</feature>
<dbReference type="InterPro" id="IPR017853">
    <property type="entry name" value="GH"/>
</dbReference>
<dbReference type="Gene3D" id="3.20.20.80">
    <property type="entry name" value="Glycosidases"/>
    <property type="match status" value="1"/>
</dbReference>
<dbReference type="Pfam" id="PF16757">
    <property type="entry name" value="Fucosidase_C"/>
    <property type="match status" value="1"/>
</dbReference>
<feature type="domain" description="Glycoside hydrolase family 29 N-terminal" evidence="9">
    <location>
        <begin position="19"/>
        <end position="352"/>
    </location>
</feature>
<dbReference type="InterPro" id="IPR000933">
    <property type="entry name" value="Glyco_hydro_29"/>
</dbReference>
<dbReference type="GO" id="GO:0005764">
    <property type="term" value="C:lysosome"/>
    <property type="evidence" value="ECO:0007669"/>
    <property type="project" value="TreeGrafter"/>
</dbReference>
<evidence type="ECO:0000256" key="5">
    <source>
        <dbReference type="ARBA" id="ARBA00022801"/>
    </source>
</evidence>
<reference evidence="11 12" key="1">
    <citation type="submission" date="2024-01" db="EMBL/GenBank/DDBJ databases">
        <title>The genome of the rayed Mediterranean limpet Patella caerulea (Linnaeus, 1758).</title>
        <authorList>
            <person name="Anh-Thu Weber A."/>
            <person name="Halstead-Nussloch G."/>
        </authorList>
    </citation>
    <scope>NUCLEOTIDE SEQUENCE [LARGE SCALE GENOMIC DNA]</scope>
    <source>
        <strain evidence="11">AATW-2023a</strain>
        <tissue evidence="11">Whole specimen</tissue>
    </source>
</reference>
<evidence type="ECO:0000259" key="9">
    <source>
        <dbReference type="Pfam" id="PF01120"/>
    </source>
</evidence>
<dbReference type="Pfam" id="PF01120">
    <property type="entry name" value="Alpha_L_fucos"/>
    <property type="match status" value="1"/>
</dbReference>
<evidence type="ECO:0000256" key="3">
    <source>
        <dbReference type="ARBA" id="ARBA00012662"/>
    </source>
</evidence>
<dbReference type="Proteomes" id="UP001347796">
    <property type="component" value="Unassembled WGS sequence"/>
</dbReference>
<comment type="caution">
    <text evidence="11">The sequence shown here is derived from an EMBL/GenBank/DDBJ whole genome shotgun (WGS) entry which is preliminary data.</text>
</comment>
<sequence>MYVSGIIVITVLCICGVCAKYDPNWASLDARPLPVWYDDAKLGIFIHWGIYSVPSYTSEWFWNYWKVKHNKDIITYMNTYYRPRFTYEDFATDFHAAFFDPNEWADLFKDSGAEYIVITSKHHDGYSMWPSKYSVGWNSMALGPRRDIIGELGTAIKNKTSLHYGIYYSLSEWFNPLFLDDKANNFTTQEYVNTKTLPQLYELVKSYKPDVLWVDVLDKALGSYWKAQEFLAWLYNDSPVKDSVVTNDRWGYDTWCHHGGVMTCHDRFLPDQLQKKKWENAMTIDKGSFGFRRNAKLSSFLSSQDLINTFVQTVSFGGNMLMNVGPTEEGTIHPIYEERLRDIGNWLSVNNEAIKSSRPWTTQNDKLSPNVWYTKKQNVVYAIILGFKSGVTLSLTAPKSDHDTHVHILGYNGPQLTWLPRLDGGMDITIPAIPYNKIPSNFAVTLKLTGLANHSGSHIIGK</sequence>
<keyword evidence="7 8" id="KW-0326">Glycosidase</keyword>
<keyword evidence="5 8" id="KW-0378">Hydrolase</keyword>
<dbReference type="EMBL" id="JAZGQO010000010">
    <property type="protein sequence ID" value="KAK6176150.1"/>
    <property type="molecule type" value="Genomic_DNA"/>
</dbReference>
<dbReference type="GO" id="GO:0016139">
    <property type="term" value="P:glycoside catabolic process"/>
    <property type="evidence" value="ECO:0007669"/>
    <property type="project" value="TreeGrafter"/>
</dbReference>
<evidence type="ECO:0000256" key="7">
    <source>
        <dbReference type="ARBA" id="ARBA00023295"/>
    </source>
</evidence>
<dbReference type="SMART" id="SM00812">
    <property type="entry name" value="Alpha_L_fucos"/>
    <property type="match status" value="1"/>
</dbReference>
<name>A0AAN8JIE6_PATCE</name>
<dbReference type="FunFam" id="3.20.20.80:FF:000027">
    <property type="entry name" value="Alpha-L-fucosidase"/>
    <property type="match status" value="1"/>
</dbReference>
<evidence type="ECO:0000256" key="2">
    <source>
        <dbReference type="ARBA" id="ARBA00007951"/>
    </source>
</evidence>
<dbReference type="EC" id="3.2.1.51" evidence="3"/>
<protein>
    <recommendedName>
        <fullName evidence="3">alpha-L-fucosidase</fullName>
        <ecNumber evidence="3">3.2.1.51</ecNumber>
    </recommendedName>
</protein>
<evidence type="ECO:0000256" key="8">
    <source>
        <dbReference type="PIRNR" id="PIRNR001092"/>
    </source>
</evidence>
<evidence type="ECO:0000313" key="12">
    <source>
        <dbReference type="Proteomes" id="UP001347796"/>
    </source>
</evidence>
<dbReference type="InterPro" id="IPR031919">
    <property type="entry name" value="Fucosidase_C"/>
</dbReference>
<dbReference type="AlphaFoldDB" id="A0AAN8JIE6"/>
<dbReference type="PANTHER" id="PTHR10030:SF37">
    <property type="entry name" value="ALPHA-L-FUCOSIDASE-RELATED"/>
    <property type="match status" value="1"/>
</dbReference>
<evidence type="ECO:0000313" key="11">
    <source>
        <dbReference type="EMBL" id="KAK6176150.1"/>
    </source>
</evidence>
<keyword evidence="6" id="KW-0325">Glycoprotein</keyword>
<dbReference type="PIRSF" id="PIRSF001092">
    <property type="entry name" value="Alpha-L-fucosidase"/>
    <property type="match status" value="1"/>
</dbReference>